<keyword evidence="2" id="KW-1185">Reference proteome</keyword>
<organism evidence="1 2">
    <name type="scientific">Oryzisolibacter propanilivorax</name>
    <dbReference type="NCBI Taxonomy" id="1527607"/>
    <lineage>
        <taxon>Bacteria</taxon>
        <taxon>Pseudomonadati</taxon>
        <taxon>Pseudomonadota</taxon>
        <taxon>Betaproteobacteria</taxon>
        <taxon>Burkholderiales</taxon>
        <taxon>Comamonadaceae</taxon>
        <taxon>Oryzisolibacter</taxon>
    </lineage>
</organism>
<dbReference type="AlphaFoldDB" id="A0A1G9S911"/>
<reference evidence="2" key="1">
    <citation type="submission" date="2016-10" db="EMBL/GenBank/DDBJ databases">
        <authorList>
            <person name="Varghese N."/>
            <person name="Submissions S."/>
        </authorList>
    </citation>
    <scope>NUCLEOTIDE SEQUENCE [LARGE SCALE GENOMIC DNA]</scope>
    <source>
        <strain evidence="2">EPL6</strain>
    </source>
</reference>
<evidence type="ECO:0000313" key="2">
    <source>
        <dbReference type="Proteomes" id="UP000198552"/>
    </source>
</evidence>
<dbReference type="Proteomes" id="UP000198552">
    <property type="component" value="Unassembled WGS sequence"/>
</dbReference>
<dbReference type="EMBL" id="FNHP01000004">
    <property type="protein sequence ID" value="SDM31820.1"/>
    <property type="molecule type" value="Genomic_DNA"/>
</dbReference>
<protein>
    <submittedName>
        <fullName evidence="1">Uncharacterized protein</fullName>
    </submittedName>
</protein>
<evidence type="ECO:0000313" key="1">
    <source>
        <dbReference type="EMBL" id="SDM31820.1"/>
    </source>
</evidence>
<gene>
    <name evidence="1" type="ORF">SAMN05428957_104184</name>
</gene>
<dbReference type="RefSeq" id="WP_139182737.1">
    <property type="nucleotide sequence ID" value="NZ_FNHP01000004.1"/>
</dbReference>
<accession>A0A1G9S911</accession>
<proteinExistence type="predicted"/>
<dbReference type="OrthoDB" id="8912493at2"/>
<sequence length="65" mass="7340">MPAFWNTLLLRRALPGRAQPEPDGLQAPVRACPATLDLDARTDWPTHRIRSFLSMQAAQQGRSER</sequence>
<name>A0A1G9S911_9BURK</name>